<evidence type="ECO:0000313" key="1">
    <source>
        <dbReference type="EMBL" id="MCN9243659.1"/>
    </source>
</evidence>
<dbReference type="Proteomes" id="UP001523219">
    <property type="component" value="Unassembled WGS sequence"/>
</dbReference>
<proteinExistence type="predicted"/>
<name>A0ABT0ZJ97_9ACTN</name>
<reference evidence="1 2" key="1">
    <citation type="submission" date="2022-05" db="EMBL/GenBank/DDBJ databases">
        <title>Streptomyces sp. nov. RY43-2 isolated from soil of a peat swamp forest.</title>
        <authorList>
            <person name="Kanchanasin P."/>
            <person name="Tanasupawat S."/>
            <person name="Phongsopitanun W."/>
        </authorList>
    </citation>
    <scope>NUCLEOTIDE SEQUENCE [LARGE SCALE GENOMIC DNA]</scope>
    <source>
        <strain evidence="1 2">RY43-2</strain>
    </source>
</reference>
<comment type="caution">
    <text evidence="1">The sequence shown here is derived from an EMBL/GenBank/DDBJ whole genome shotgun (WGS) entry which is preliminary data.</text>
</comment>
<organism evidence="1 2">
    <name type="scientific">Streptomyces macrolidinus</name>
    <dbReference type="NCBI Taxonomy" id="2952607"/>
    <lineage>
        <taxon>Bacteria</taxon>
        <taxon>Bacillati</taxon>
        <taxon>Actinomycetota</taxon>
        <taxon>Actinomycetes</taxon>
        <taxon>Kitasatosporales</taxon>
        <taxon>Streptomycetaceae</taxon>
        <taxon>Streptomyces</taxon>
    </lineage>
</organism>
<evidence type="ECO:0000313" key="2">
    <source>
        <dbReference type="Proteomes" id="UP001523219"/>
    </source>
</evidence>
<dbReference type="EMBL" id="JAMWMR010000023">
    <property type="protein sequence ID" value="MCN9243659.1"/>
    <property type="molecule type" value="Genomic_DNA"/>
</dbReference>
<dbReference type="RefSeq" id="WP_252427132.1">
    <property type="nucleotide sequence ID" value="NZ_JAMWMR010000023.1"/>
</dbReference>
<keyword evidence="2" id="KW-1185">Reference proteome</keyword>
<sequence>MAVLTVAPTAVAETGQAAPYGVINHSCGVNVSPYQGYLSPPVTSRSVRIGSAVVELRTGVTPSSVLRWARIRHAAKGDPVWFDWSDDGHRNWHVCGPNRVRTGNDALTRANNSVPGRGMRACGRHAGVTKCTKWADG</sequence>
<protein>
    <submittedName>
        <fullName evidence="1">Uncharacterized protein</fullName>
    </submittedName>
</protein>
<gene>
    <name evidence="1" type="ORF">NGF19_23190</name>
</gene>
<accession>A0ABT0ZJ97</accession>